<name>A0A4S8LRG3_DENBC</name>
<reference evidence="1 2" key="1">
    <citation type="journal article" date="2019" name="Nat. Ecol. Evol.">
        <title>Megaphylogeny resolves global patterns of mushroom evolution.</title>
        <authorList>
            <person name="Varga T."/>
            <person name="Krizsan K."/>
            <person name="Foldi C."/>
            <person name="Dima B."/>
            <person name="Sanchez-Garcia M."/>
            <person name="Sanchez-Ramirez S."/>
            <person name="Szollosi G.J."/>
            <person name="Szarkandi J.G."/>
            <person name="Papp V."/>
            <person name="Albert L."/>
            <person name="Andreopoulos W."/>
            <person name="Angelini C."/>
            <person name="Antonin V."/>
            <person name="Barry K.W."/>
            <person name="Bougher N.L."/>
            <person name="Buchanan P."/>
            <person name="Buyck B."/>
            <person name="Bense V."/>
            <person name="Catcheside P."/>
            <person name="Chovatia M."/>
            <person name="Cooper J."/>
            <person name="Damon W."/>
            <person name="Desjardin D."/>
            <person name="Finy P."/>
            <person name="Geml J."/>
            <person name="Haridas S."/>
            <person name="Hughes K."/>
            <person name="Justo A."/>
            <person name="Karasinski D."/>
            <person name="Kautmanova I."/>
            <person name="Kiss B."/>
            <person name="Kocsube S."/>
            <person name="Kotiranta H."/>
            <person name="LaButti K.M."/>
            <person name="Lechner B.E."/>
            <person name="Liimatainen K."/>
            <person name="Lipzen A."/>
            <person name="Lukacs Z."/>
            <person name="Mihaltcheva S."/>
            <person name="Morgado L.N."/>
            <person name="Niskanen T."/>
            <person name="Noordeloos M.E."/>
            <person name="Ohm R.A."/>
            <person name="Ortiz-Santana B."/>
            <person name="Ovrebo C."/>
            <person name="Racz N."/>
            <person name="Riley R."/>
            <person name="Savchenko A."/>
            <person name="Shiryaev A."/>
            <person name="Soop K."/>
            <person name="Spirin V."/>
            <person name="Szebenyi C."/>
            <person name="Tomsovsky M."/>
            <person name="Tulloss R.E."/>
            <person name="Uehling J."/>
            <person name="Grigoriev I.V."/>
            <person name="Vagvolgyi C."/>
            <person name="Papp T."/>
            <person name="Martin F.M."/>
            <person name="Miettinen O."/>
            <person name="Hibbett D.S."/>
            <person name="Nagy L.G."/>
        </authorList>
    </citation>
    <scope>NUCLEOTIDE SEQUENCE [LARGE SCALE GENOMIC DNA]</scope>
    <source>
        <strain evidence="1 2">CBS 962.96</strain>
    </source>
</reference>
<dbReference type="AlphaFoldDB" id="A0A4S8LRG3"/>
<accession>A0A4S8LRG3</accession>
<sequence length="121" mass="13509">MPSFTRARQAFMELDAKLLYFANLMDRVRDALQIAVVFPNLAGRIQDVLISINEDLRHLADLTTFLRNVLQVAVILIDIVEVIFEQAGWLGHQIGYNGDGRVGDEGRNDVGRDGVEGQAEI</sequence>
<protein>
    <submittedName>
        <fullName evidence="1">Uncharacterized protein</fullName>
    </submittedName>
</protein>
<evidence type="ECO:0000313" key="1">
    <source>
        <dbReference type="EMBL" id="THU92082.1"/>
    </source>
</evidence>
<gene>
    <name evidence="1" type="ORF">K435DRAFT_862810</name>
</gene>
<dbReference type="EMBL" id="ML179288">
    <property type="protein sequence ID" value="THU92082.1"/>
    <property type="molecule type" value="Genomic_DNA"/>
</dbReference>
<evidence type="ECO:0000313" key="2">
    <source>
        <dbReference type="Proteomes" id="UP000297245"/>
    </source>
</evidence>
<organism evidence="1 2">
    <name type="scientific">Dendrothele bispora (strain CBS 962.96)</name>
    <dbReference type="NCBI Taxonomy" id="1314807"/>
    <lineage>
        <taxon>Eukaryota</taxon>
        <taxon>Fungi</taxon>
        <taxon>Dikarya</taxon>
        <taxon>Basidiomycota</taxon>
        <taxon>Agaricomycotina</taxon>
        <taxon>Agaricomycetes</taxon>
        <taxon>Agaricomycetidae</taxon>
        <taxon>Agaricales</taxon>
        <taxon>Agaricales incertae sedis</taxon>
        <taxon>Dendrothele</taxon>
    </lineage>
</organism>
<keyword evidence="2" id="KW-1185">Reference proteome</keyword>
<proteinExistence type="predicted"/>
<dbReference type="Proteomes" id="UP000297245">
    <property type="component" value="Unassembled WGS sequence"/>
</dbReference>